<gene>
    <name evidence="8" type="ORF">AFUS01_LOCUS22965</name>
</gene>
<keyword evidence="2" id="KW-0677">Repeat</keyword>
<proteinExistence type="predicted"/>
<feature type="transmembrane region" description="Helical" evidence="7">
    <location>
        <begin position="15"/>
        <end position="35"/>
    </location>
</feature>
<feature type="transmembrane region" description="Helical" evidence="7">
    <location>
        <begin position="87"/>
        <end position="107"/>
    </location>
</feature>
<keyword evidence="5" id="KW-0325">Glycoprotein</keyword>
<evidence type="ECO:0000256" key="7">
    <source>
        <dbReference type="SAM" id="Phobius"/>
    </source>
</evidence>
<feature type="transmembrane region" description="Helical" evidence="7">
    <location>
        <begin position="141"/>
        <end position="167"/>
    </location>
</feature>
<keyword evidence="3" id="KW-0040">ANK repeat</keyword>
<keyword evidence="1" id="KW-0813">Transport</keyword>
<keyword evidence="6" id="KW-0407">Ion channel</keyword>
<dbReference type="GO" id="GO:0034220">
    <property type="term" value="P:monoatomic ion transmembrane transport"/>
    <property type="evidence" value="ECO:0007669"/>
    <property type="project" value="UniProtKB-KW"/>
</dbReference>
<dbReference type="GO" id="GO:1902495">
    <property type="term" value="C:transmembrane transporter complex"/>
    <property type="evidence" value="ECO:0007669"/>
    <property type="project" value="TreeGrafter"/>
</dbReference>
<keyword evidence="7" id="KW-1133">Transmembrane helix</keyword>
<dbReference type="InterPro" id="IPR052076">
    <property type="entry name" value="TRP_cation_channel"/>
</dbReference>
<keyword evidence="4" id="KW-0406">Ion transport</keyword>
<keyword evidence="7" id="KW-0812">Transmembrane</keyword>
<protein>
    <recommendedName>
        <fullName evidence="10">Ion transport domain-containing protein</fullName>
    </recommendedName>
</protein>
<name>A0A8J2P147_9HEXA</name>
<keyword evidence="9" id="KW-1185">Reference proteome</keyword>
<dbReference type="GO" id="GO:0022857">
    <property type="term" value="F:transmembrane transporter activity"/>
    <property type="evidence" value="ECO:0007669"/>
    <property type="project" value="TreeGrafter"/>
</dbReference>
<evidence type="ECO:0000256" key="6">
    <source>
        <dbReference type="ARBA" id="ARBA00023303"/>
    </source>
</evidence>
<sequence>MEFRVMGWRVYSQQWTNYIFLPASALVMVTLFPALGGKRSYTLNWEYPTAAVGMLVGSVLIMIQMNPVPFVALYLEMLFKTFQRIMIAVLIFSPLFLGFFFSFRILITKEDIGWFQLMTMIVGDSNYEDMMDEGRGYFYEVVAYFFFAAFIFLVIIVVLNLLIGLAVSDVQKLKAYAHVTHLGNQVRSFYVADAFYGMGRRSFVTTKRWTYELRHSNSESTKGLSNALKMELLQLARKRGCSDLGRMEFNKSTHRAVNTVIIPQYRWNGPMAPGPLNRINHNYY</sequence>
<keyword evidence="7" id="KW-0472">Membrane</keyword>
<comment type="caution">
    <text evidence="8">The sequence shown here is derived from an EMBL/GenBank/DDBJ whole genome shotgun (WGS) entry which is preliminary data.</text>
</comment>
<dbReference type="AlphaFoldDB" id="A0A8J2P147"/>
<dbReference type="PANTHER" id="PTHR47143">
    <property type="entry name" value="TRANSIENT RECEPTOR POTENTIAL CATION CHANNEL PROTEIN PAINLESS"/>
    <property type="match status" value="1"/>
</dbReference>
<feature type="transmembrane region" description="Helical" evidence="7">
    <location>
        <begin position="55"/>
        <end position="75"/>
    </location>
</feature>
<evidence type="ECO:0000313" key="9">
    <source>
        <dbReference type="Proteomes" id="UP000708208"/>
    </source>
</evidence>
<reference evidence="8" key="1">
    <citation type="submission" date="2021-06" db="EMBL/GenBank/DDBJ databases">
        <authorList>
            <person name="Hodson N. C."/>
            <person name="Mongue J. A."/>
            <person name="Jaron S. K."/>
        </authorList>
    </citation>
    <scope>NUCLEOTIDE SEQUENCE</scope>
</reference>
<accession>A0A8J2P147</accession>
<dbReference type="Proteomes" id="UP000708208">
    <property type="component" value="Unassembled WGS sequence"/>
</dbReference>
<evidence type="ECO:0008006" key="10">
    <source>
        <dbReference type="Google" id="ProtNLM"/>
    </source>
</evidence>
<dbReference type="PANTHER" id="PTHR47143:SF1">
    <property type="entry name" value="ION_TRANS DOMAIN-CONTAINING PROTEIN"/>
    <property type="match status" value="1"/>
</dbReference>
<evidence type="ECO:0000256" key="4">
    <source>
        <dbReference type="ARBA" id="ARBA00023065"/>
    </source>
</evidence>
<organism evidence="8 9">
    <name type="scientific">Allacma fusca</name>
    <dbReference type="NCBI Taxonomy" id="39272"/>
    <lineage>
        <taxon>Eukaryota</taxon>
        <taxon>Metazoa</taxon>
        <taxon>Ecdysozoa</taxon>
        <taxon>Arthropoda</taxon>
        <taxon>Hexapoda</taxon>
        <taxon>Collembola</taxon>
        <taxon>Symphypleona</taxon>
        <taxon>Sminthuridae</taxon>
        <taxon>Allacma</taxon>
    </lineage>
</organism>
<evidence type="ECO:0000256" key="5">
    <source>
        <dbReference type="ARBA" id="ARBA00023180"/>
    </source>
</evidence>
<evidence type="ECO:0000313" key="8">
    <source>
        <dbReference type="EMBL" id="CAG7734583.1"/>
    </source>
</evidence>
<dbReference type="EMBL" id="CAJVCH010271979">
    <property type="protein sequence ID" value="CAG7734583.1"/>
    <property type="molecule type" value="Genomic_DNA"/>
</dbReference>
<evidence type="ECO:0000256" key="3">
    <source>
        <dbReference type="ARBA" id="ARBA00023043"/>
    </source>
</evidence>
<evidence type="ECO:0000256" key="1">
    <source>
        <dbReference type="ARBA" id="ARBA00022448"/>
    </source>
</evidence>
<evidence type="ECO:0000256" key="2">
    <source>
        <dbReference type="ARBA" id="ARBA00022737"/>
    </source>
</evidence>